<dbReference type="InterPro" id="IPR042089">
    <property type="entry name" value="Peptidase_M13_dom_2"/>
</dbReference>
<feature type="domain" description="Peptidase M13 N-terminal" evidence="4">
    <location>
        <begin position="299"/>
        <end position="696"/>
    </location>
</feature>
<name>A0A9D4PU51_RHISA</name>
<keyword evidence="3" id="KW-0812">Transmembrane</keyword>
<keyword evidence="3" id="KW-1133">Transmembrane helix</keyword>
<reference evidence="5" key="2">
    <citation type="submission" date="2021-09" db="EMBL/GenBank/DDBJ databases">
        <authorList>
            <person name="Jia N."/>
            <person name="Wang J."/>
            <person name="Shi W."/>
            <person name="Du L."/>
            <person name="Sun Y."/>
            <person name="Zhan W."/>
            <person name="Jiang J."/>
            <person name="Wang Q."/>
            <person name="Zhang B."/>
            <person name="Ji P."/>
            <person name="Sakyi L.B."/>
            <person name="Cui X."/>
            <person name="Yuan T."/>
            <person name="Jiang B."/>
            <person name="Yang W."/>
            <person name="Lam T.T.-Y."/>
            <person name="Chang Q."/>
            <person name="Ding S."/>
            <person name="Wang X."/>
            <person name="Zhu J."/>
            <person name="Ruan X."/>
            <person name="Zhao L."/>
            <person name="Wei J."/>
            <person name="Que T."/>
            <person name="Du C."/>
            <person name="Cheng J."/>
            <person name="Dai P."/>
            <person name="Han X."/>
            <person name="Huang E."/>
            <person name="Gao Y."/>
            <person name="Liu J."/>
            <person name="Shao H."/>
            <person name="Ye R."/>
            <person name="Li L."/>
            <person name="Wei W."/>
            <person name="Wang X."/>
            <person name="Wang C."/>
            <person name="Huo Q."/>
            <person name="Li W."/>
            <person name="Guo W."/>
            <person name="Chen H."/>
            <person name="Chen S."/>
            <person name="Zhou L."/>
            <person name="Zhou L."/>
            <person name="Ni X."/>
            <person name="Tian J."/>
            <person name="Zhou Y."/>
            <person name="Sheng Y."/>
            <person name="Liu T."/>
            <person name="Pan Y."/>
            <person name="Xia L."/>
            <person name="Li J."/>
            <person name="Zhao F."/>
            <person name="Cao W."/>
        </authorList>
    </citation>
    <scope>NUCLEOTIDE SEQUENCE</scope>
    <source>
        <strain evidence="5">Rsan-2018</strain>
        <tissue evidence="5">Larvae</tissue>
    </source>
</reference>
<dbReference type="SUPFAM" id="SSF55486">
    <property type="entry name" value="Metalloproteases ('zincins'), catalytic domain"/>
    <property type="match status" value="1"/>
</dbReference>
<evidence type="ECO:0000256" key="3">
    <source>
        <dbReference type="SAM" id="Phobius"/>
    </source>
</evidence>
<evidence type="ECO:0000256" key="1">
    <source>
        <dbReference type="ARBA" id="ARBA00007357"/>
    </source>
</evidence>
<protein>
    <recommendedName>
        <fullName evidence="4">Peptidase M13 N-terminal domain-containing protein</fullName>
    </recommendedName>
</protein>
<dbReference type="Gene3D" id="1.10.1380.10">
    <property type="entry name" value="Neutral endopeptidase , domain2"/>
    <property type="match status" value="1"/>
</dbReference>
<dbReference type="Pfam" id="PF05649">
    <property type="entry name" value="Peptidase_M13_N"/>
    <property type="match status" value="1"/>
</dbReference>
<reference evidence="5" key="1">
    <citation type="journal article" date="2020" name="Cell">
        <title>Large-Scale Comparative Analyses of Tick Genomes Elucidate Their Genetic Diversity and Vector Capacities.</title>
        <authorList>
            <consortium name="Tick Genome and Microbiome Consortium (TIGMIC)"/>
            <person name="Jia N."/>
            <person name="Wang J."/>
            <person name="Shi W."/>
            <person name="Du L."/>
            <person name="Sun Y."/>
            <person name="Zhan W."/>
            <person name="Jiang J.F."/>
            <person name="Wang Q."/>
            <person name="Zhang B."/>
            <person name="Ji P."/>
            <person name="Bell-Sakyi L."/>
            <person name="Cui X.M."/>
            <person name="Yuan T.T."/>
            <person name="Jiang B.G."/>
            <person name="Yang W.F."/>
            <person name="Lam T.T."/>
            <person name="Chang Q.C."/>
            <person name="Ding S.J."/>
            <person name="Wang X.J."/>
            <person name="Zhu J.G."/>
            <person name="Ruan X.D."/>
            <person name="Zhao L."/>
            <person name="Wei J.T."/>
            <person name="Ye R.Z."/>
            <person name="Que T.C."/>
            <person name="Du C.H."/>
            <person name="Zhou Y.H."/>
            <person name="Cheng J.X."/>
            <person name="Dai P.F."/>
            <person name="Guo W.B."/>
            <person name="Han X.H."/>
            <person name="Huang E.J."/>
            <person name="Li L.F."/>
            <person name="Wei W."/>
            <person name="Gao Y.C."/>
            <person name="Liu J.Z."/>
            <person name="Shao H.Z."/>
            <person name="Wang X."/>
            <person name="Wang C.C."/>
            <person name="Yang T.C."/>
            <person name="Huo Q.B."/>
            <person name="Li W."/>
            <person name="Chen H.Y."/>
            <person name="Chen S.E."/>
            <person name="Zhou L.G."/>
            <person name="Ni X.B."/>
            <person name="Tian J.H."/>
            <person name="Sheng Y."/>
            <person name="Liu T."/>
            <person name="Pan Y.S."/>
            <person name="Xia L.Y."/>
            <person name="Li J."/>
            <person name="Zhao F."/>
            <person name="Cao W.C."/>
        </authorList>
    </citation>
    <scope>NUCLEOTIDE SEQUENCE</scope>
    <source>
        <strain evidence="5">Rsan-2018</strain>
    </source>
</reference>
<dbReference type="GO" id="GO:0016485">
    <property type="term" value="P:protein processing"/>
    <property type="evidence" value="ECO:0007669"/>
    <property type="project" value="TreeGrafter"/>
</dbReference>
<dbReference type="PANTHER" id="PTHR11733">
    <property type="entry name" value="ZINC METALLOPROTEASE FAMILY M13 NEPRILYSIN-RELATED"/>
    <property type="match status" value="1"/>
</dbReference>
<keyword evidence="6" id="KW-1185">Reference proteome</keyword>
<sequence length="861" mass="95247">MFTTYLHLDFAPLGAILGGSKAGSPERESGAASPASKSPSPAQAAVGPVLSVDWSRRRSPFNDFAAQGFYGDGMSPSQDQFLVNVQYYDNAAPPAYYDYGAAAAPMMMPPQSPTVMMASPMAGDMRPLRSGTVISSTEREYFEVEERREKKRGSMGAMGLMGAAGAGGAAAGMAGSSEGLVGGGAAVPAAAGLIGAAGMVGAMPLLDVSDQELSSIERDMRKMYHDRYPSEETTLTLFPERSLIIILVIIFIFVVIIVVLAVTGSGTNVPPGDYYVCTTDYCEAEGTFVSSVLSETTKPCDDFYDHVCNKFQAEHTVNLQNADIISTDTLLFKAMEDSMKSIITGTYTTKPNGGAKTRGRQAGTEKLYNLYNGCRDTSSKPSGNANKEFNSIKDDAGLSGWPFAHSSDGSDYDAVWTAAAKMCRLLGIHALAKLTVEPDPEEVDKFVVALDEPDVFLRKSDVHLDKLVNWYMEAVTTSLKEGAKIAGVADVSNHASSVVAFARKLVKSLSLPDKTIMGTNRYMTKTAKEIPMKLQKYVGIVVDMGSHPSSVRDNTRVLLKSPGFINETLEALVKDQQSYVVLNYLGFRLMVALSPYLSDSVSVLRNVWYTQFTGMYKPNVERWRACLHSIDRAVPLYLLYMYSEYLNKTSFREVVARMTTDKIGRVFTENINRTQWMDGFTRYIAQRKIMSQKILSFYPVWVAIRDKFMDHISQLPAATGTDAIKQYFTYVQHFRDDIFKAYTSQKARMKQWPGSVFDTDVMYDIQRQAIFIPMGLFNTSVPTNSSVFVVHSARYGVRLTRAMTRMIYEKNYYYDTGKVFPEMVWSETSAQNFAKKLQCFSNQYSALDDPNNPGRKVTLFP</sequence>
<dbReference type="EMBL" id="JABSTV010001250">
    <property type="protein sequence ID" value="KAH7955813.1"/>
    <property type="molecule type" value="Genomic_DNA"/>
</dbReference>
<gene>
    <name evidence="5" type="ORF">HPB52_003906</name>
</gene>
<dbReference type="VEuPathDB" id="VectorBase:RSAN_043604"/>
<dbReference type="GO" id="GO:0005886">
    <property type="term" value="C:plasma membrane"/>
    <property type="evidence" value="ECO:0007669"/>
    <property type="project" value="TreeGrafter"/>
</dbReference>
<evidence type="ECO:0000259" key="4">
    <source>
        <dbReference type="Pfam" id="PF05649"/>
    </source>
</evidence>
<proteinExistence type="inferred from homology"/>
<dbReference type="Gene3D" id="3.40.390.10">
    <property type="entry name" value="Collagenase (Catalytic Domain)"/>
    <property type="match status" value="1"/>
</dbReference>
<accession>A0A9D4PU51</accession>
<dbReference type="InterPro" id="IPR024079">
    <property type="entry name" value="MetalloPept_cat_dom_sf"/>
</dbReference>
<feature type="compositionally biased region" description="Low complexity" evidence="2">
    <location>
        <begin position="30"/>
        <end position="44"/>
    </location>
</feature>
<keyword evidence="3" id="KW-0472">Membrane</keyword>
<evidence type="ECO:0000313" key="6">
    <source>
        <dbReference type="Proteomes" id="UP000821837"/>
    </source>
</evidence>
<dbReference type="PANTHER" id="PTHR11733:SF241">
    <property type="entry name" value="GH26575P-RELATED"/>
    <property type="match status" value="1"/>
</dbReference>
<dbReference type="InterPro" id="IPR000718">
    <property type="entry name" value="Peptidase_M13"/>
</dbReference>
<dbReference type="InterPro" id="IPR008753">
    <property type="entry name" value="Peptidase_M13_N"/>
</dbReference>
<organism evidence="5 6">
    <name type="scientific">Rhipicephalus sanguineus</name>
    <name type="common">Brown dog tick</name>
    <name type="synonym">Ixodes sanguineus</name>
    <dbReference type="NCBI Taxonomy" id="34632"/>
    <lineage>
        <taxon>Eukaryota</taxon>
        <taxon>Metazoa</taxon>
        <taxon>Ecdysozoa</taxon>
        <taxon>Arthropoda</taxon>
        <taxon>Chelicerata</taxon>
        <taxon>Arachnida</taxon>
        <taxon>Acari</taxon>
        <taxon>Parasitiformes</taxon>
        <taxon>Ixodida</taxon>
        <taxon>Ixodoidea</taxon>
        <taxon>Ixodidae</taxon>
        <taxon>Rhipicephalinae</taxon>
        <taxon>Rhipicephalus</taxon>
        <taxon>Rhipicephalus</taxon>
    </lineage>
</organism>
<feature type="transmembrane region" description="Helical" evidence="3">
    <location>
        <begin position="186"/>
        <end position="206"/>
    </location>
</feature>
<feature type="region of interest" description="Disordered" evidence="2">
    <location>
        <begin position="21"/>
        <end position="44"/>
    </location>
</feature>
<dbReference type="PROSITE" id="PS51885">
    <property type="entry name" value="NEPRILYSIN"/>
    <property type="match status" value="1"/>
</dbReference>
<feature type="transmembrane region" description="Helical" evidence="3">
    <location>
        <begin position="243"/>
        <end position="262"/>
    </location>
</feature>
<evidence type="ECO:0000256" key="2">
    <source>
        <dbReference type="SAM" id="MobiDB-lite"/>
    </source>
</evidence>
<comment type="caution">
    <text evidence="5">The sequence shown here is derived from an EMBL/GenBank/DDBJ whole genome shotgun (WGS) entry which is preliminary data.</text>
</comment>
<dbReference type="Proteomes" id="UP000821837">
    <property type="component" value="Unassembled WGS sequence"/>
</dbReference>
<dbReference type="GO" id="GO:0004222">
    <property type="term" value="F:metalloendopeptidase activity"/>
    <property type="evidence" value="ECO:0007669"/>
    <property type="project" value="InterPro"/>
</dbReference>
<comment type="similarity">
    <text evidence="1">Belongs to the peptidase M13 family.</text>
</comment>
<evidence type="ECO:0000313" key="5">
    <source>
        <dbReference type="EMBL" id="KAH7955813.1"/>
    </source>
</evidence>
<dbReference type="AlphaFoldDB" id="A0A9D4PU51"/>
<feature type="transmembrane region" description="Helical" evidence="3">
    <location>
        <begin position="155"/>
        <end position="174"/>
    </location>
</feature>